<dbReference type="SUPFAM" id="SSF53649">
    <property type="entry name" value="Alkaline phosphatase-like"/>
    <property type="match status" value="1"/>
</dbReference>
<protein>
    <submittedName>
        <fullName evidence="1">Type I phosphodiesterase/nucleotide pyrophosphatase</fullName>
    </submittedName>
</protein>
<dbReference type="HOGENOM" id="CLU_039939_1_0_0"/>
<dbReference type="RefSeq" id="WP_012872988.1">
    <property type="nucleotide sequence ID" value="NC_013524.1"/>
</dbReference>
<proteinExistence type="predicted"/>
<dbReference type="Proteomes" id="UP000002027">
    <property type="component" value="Chromosome 2"/>
</dbReference>
<dbReference type="PANTHER" id="PTHR10151:SF120">
    <property type="entry name" value="BIS(5'-ADENOSYL)-TRIPHOSPHATASE"/>
    <property type="match status" value="1"/>
</dbReference>
<reference evidence="2" key="1">
    <citation type="submission" date="2009-11" db="EMBL/GenBank/DDBJ databases">
        <title>The complete chromosome 2 of Sphaerobacter thermophilus DSM 20745.</title>
        <authorList>
            <person name="Lucas S."/>
            <person name="Copeland A."/>
            <person name="Lapidus A."/>
            <person name="Glavina del Rio T."/>
            <person name="Dalin E."/>
            <person name="Tice H."/>
            <person name="Bruce D."/>
            <person name="Goodwin L."/>
            <person name="Pitluck S."/>
            <person name="Kyrpides N."/>
            <person name="Mavromatis K."/>
            <person name="Ivanova N."/>
            <person name="Mikhailova N."/>
            <person name="LaButti K.M."/>
            <person name="Clum A."/>
            <person name="Sun H.I."/>
            <person name="Brettin T."/>
            <person name="Detter J.C."/>
            <person name="Han C."/>
            <person name="Larimer F."/>
            <person name="Land M."/>
            <person name="Hauser L."/>
            <person name="Markowitz V."/>
            <person name="Cheng J.F."/>
            <person name="Hugenholtz P."/>
            <person name="Woyke T."/>
            <person name="Wu D."/>
            <person name="Steenblock K."/>
            <person name="Schneider S."/>
            <person name="Pukall R."/>
            <person name="Goeker M."/>
            <person name="Klenk H.P."/>
            <person name="Eisen J.A."/>
        </authorList>
    </citation>
    <scope>NUCLEOTIDE SEQUENCE [LARGE SCALE GENOMIC DNA]</scope>
    <source>
        <strain evidence="2">ATCC 49802 / DSM 20745 / S 6022</strain>
    </source>
</reference>
<dbReference type="AlphaFoldDB" id="D1CB01"/>
<keyword evidence="2" id="KW-1185">Reference proteome</keyword>
<dbReference type="GO" id="GO:0016787">
    <property type="term" value="F:hydrolase activity"/>
    <property type="evidence" value="ECO:0007669"/>
    <property type="project" value="UniProtKB-ARBA"/>
</dbReference>
<sequence>MRYHDEPEPVRALLERQRLDPSFPTWVRPSYDGYGVVNLPWTVLDILGAPVEGTPLAPELVPAALRDGVRVVVLIVVDALAYFQLREGMRAGDTPVLARVWEEGTAFALTSTFPSTTVAALTALQTGVPPSQHGMVAYTCYLREFGMLSNLIRFSPVGRFDSYAATGFDPGTFLPVPTIYERAAAAGVAAEMINYRSFQHSPLTRIQGRGAAYRGYRTLGEFGTVIRRAVAEPGRRLIFAYWPMIDLIGHIEGPEGETSRADLRLLDALLGREVFDQARDDVLFILTADHGQIQLDPDQVLSLNEVPDLLADLRVPPAGERRVGYFHPRAGREEAVRERLRELAGERGVVVEGAELLDQELVGPGPLYPEVPSRVGELVLLARGPATFPYSAAGDPAEPMLGAHGGLEAEEMLVPCLLWRR</sequence>
<reference evidence="1 2" key="2">
    <citation type="journal article" date="2010" name="Stand. Genomic Sci.">
        <title>Complete genome sequence of Desulfohalobium retbaense type strain (HR(100)).</title>
        <authorList>
            <person name="Spring S."/>
            <person name="Nolan M."/>
            <person name="Lapidus A."/>
            <person name="Glavina Del Rio T."/>
            <person name="Copeland A."/>
            <person name="Tice H."/>
            <person name="Cheng J.F."/>
            <person name="Lucas S."/>
            <person name="Land M."/>
            <person name="Chen F."/>
            <person name="Bruce D."/>
            <person name="Goodwin L."/>
            <person name="Pitluck S."/>
            <person name="Ivanova N."/>
            <person name="Mavromatis K."/>
            <person name="Mikhailova N."/>
            <person name="Pati A."/>
            <person name="Chen A."/>
            <person name="Palaniappan K."/>
            <person name="Hauser L."/>
            <person name="Chang Y.J."/>
            <person name="Jeffries C.D."/>
            <person name="Munk C."/>
            <person name="Kiss H."/>
            <person name="Chain P."/>
            <person name="Han C."/>
            <person name="Brettin T."/>
            <person name="Detter J.C."/>
            <person name="Schuler E."/>
            <person name="Goker M."/>
            <person name="Rohde M."/>
            <person name="Bristow J."/>
            <person name="Eisen J.A."/>
            <person name="Markowitz V."/>
            <person name="Hugenholtz P."/>
            <person name="Kyrpides N.C."/>
            <person name="Klenk H.P."/>
        </authorList>
    </citation>
    <scope>NUCLEOTIDE SEQUENCE [LARGE SCALE GENOMIC DNA]</scope>
    <source>
        <strain evidence="2">ATCC 49802 / DSM 20745 / S 6022</strain>
    </source>
</reference>
<dbReference type="STRING" id="479434.Sthe_2533"/>
<dbReference type="KEGG" id="sti:Sthe_2533"/>
<dbReference type="PANTHER" id="PTHR10151">
    <property type="entry name" value="ECTONUCLEOTIDE PYROPHOSPHATASE/PHOSPHODIESTERASE"/>
    <property type="match status" value="1"/>
</dbReference>
<evidence type="ECO:0000313" key="2">
    <source>
        <dbReference type="Proteomes" id="UP000002027"/>
    </source>
</evidence>
<dbReference type="EMBL" id="CP001824">
    <property type="protein sequence ID" value="ACZ39948.1"/>
    <property type="molecule type" value="Genomic_DNA"/>
</dbReference>
<dbReference type="eggNOG" id="COG1524">
    <property type="taxonomic scope" value="Bacteria"/>
</dbReference>
<gene>
    <name evidence="1" type="ordered locus">Sthe_2533</name>
</gene>
<accession>D1CB01</accession>
<dbReference type="InterPro" id="IPR017850">
    <property type="entry name" value="Alkaline_phosphatase_core_sf"/>
</dbReference>
<dbReference type="InterPro" id="IPR002591">
    <property type="entry name" value="Phosphodiest/P_Trfase"/>
</dbReference>
<evidence type="ECO:0000313" key="1">
    <source>
        <dbReference type="EMBL" id="ACZ39948.1"/>
    </source>
</evidence>
<organism evidence="1 2">
    <name type="scientific">Sphaerobacter thermophilus (strain ATCC 49802 / DSM 20745 / KCCM 41009 / NCIMB 13125 / S 6022)</name>
    <dbReference type="NCBI Taxonomy" id="479434"/>
    <lineage>
        <taxon>Bacteria</taxon>
        <taxon>Pseudomonadati</taxon>
        <taxon>Thermomicrobiota</taxon>
        <taxon>Thermomicrobia</taxon>
        <taxon>Sphaerobacterales</taxon>
        <taxon>Sphaerobacterineae</taxon>
        <taxon>Sphaerobacteraceae</taxon>
        <taxon>Sphaerobacter</taxon>
    </lineage>
</organism>
<dbReference type="InParanoid" id="D1CB01"/>
<dbReference type="Pfam" id="PF01663">
    <property type="entry name" value="Phosphodiest"/>
    <property type="match status" value="1"/>
</dbReference>
<name>D1CB01_SPHTD</name>
<dbReference type="Gene3D" id="3.40.720.10">
    <property type="entry name" value="Alkaline Phosphatase, subunit A"/>
    <property type="match status" value="1"/>
</dbReference>